<keyword evidence="1" id="KW-0853">WD repeat</keyword>
<dbReference type="Proteomes" id="UP000673691">
    <property type="component" value="Unassembled WGS sequence"/>
</dbReference>
<dbReference type="SUPFAM" id="SSF50978">
    <property type="entry name" value="WD40 repeat-like"/>
    <property type="match status" value="1"/>
</dbReference>
<dbReference type="Gene3D" id="2.130.10.10">
    <property type="entry name" value="YVTN repeat-like/Quinoprotein amine dehydrogenase"/>
    <property type="match status" value="1"/>
</dbReference>
<dbReference type="OrthoDB" id="2414538at2759"/>
<feature type="compositionally biased region" description="Gly residues" evidence="3">
    <location>
        <begin position="349"/>
        <end position="360"/>
    </location>
</feature>
<gene>
    <name evidence="4" type="ORF">BJ554DRAFT_626</name>
</gene>
<feature type="region of interest" description="Disordered" evidence="3">
    <location>
        <begin position="343"/>
        <end position="397"/>
    </location>
</feature>
<keyword evidence="5" id="KW-1185">Reference proteome</keyword>
<evidence type="ECO:0000256" key="2">
    <source>
        <dbReference type="ARBA" id="ARBA00022737"/>
    </source>
</evidence>
<dbReference type="PANTHER" id="PTHR15574">
    <property type="entry name" value="WD REPEAT DOMAIN-CONTAINING FAMILY"/>
    <property type="match status" value="1"/>
</dbReference>
<proteinExistence type="predicted"/>
<evidence type="ECO:0000256" key="1">
    <source>
        <dbReference type="ARBA" id="ARBA00022574"/>
    </source>
</evidence>
<dbReference type="InterPro" id="IPR015943">
    <property type="entry name" value="WD40/YVTN_repeat-like_dom_sf"/>
</dbReference>
<accession>A0A8H8DIG1</accession>
<protein>
    <submittedName>
        <fullName evidence="4">Uncharacterized protein</fullName>
    </submittedName>
</protein>
<name>A0A8H8DIG1_9FUNG</name>
<comment type="caution">
    <text evidence="4">The sequence shown here is derived from an EMBL/GenBank/DDBJ whole genome shotgun (WGS) entry which is preliminary data.</text>
</comment>
<dbReference type="InterPro" id="IPR045151">
    <property type="entry name" value="DCAF8"/>
</dbReference>
<dbReference type="PANTHER" id="PTHR15574:SF39">
    <property type="entry name" value="DDB1- AND CUL4-ASSOCIATED FACTOR 6"/>
    <property type="match status" value="1"/>
</dbReference>
<evidence type="ECO:0000313" key="4">
    <source>
        <dbReference type="EMBL" id="KAG5459037.1"/>
    </source>
</evidence>
<reference evidence="4 5" key="1">
    <citation type="journal article" name="Sci. Rep.">
        <title>Genome-scale phylogenetic analyses confirm Olpidium as the closest living zoosporic fungus to the non-flagellated, terrestrial fungi.</title>
        <authorList>
            <person name="Chang Y."/>
            <person name="Rochon D."/>
            <person name="Sekimoto S."/>
            <person name="Wang Y."/>
            <person name="Chovatia M."/>
            <person name="Sandor L."/>
            <person name="Salamov A."/>
            <person name="Grigoriev I.V."/>
            <person name="Stajich J.E."/>
            <person name="Spatafora J.W."/>
        </authorList>
    </citation>
    <scope>NUCLEOTIDE SEQUENCE [LARGE SCALE GENOMIC DNA]</scope>
    <source>
        <strain evidence="4">S191</strain>
    </source>
</reference>
<evidence type="ECO:0000256" key="3">
    <source>
        <dbReference type="SAM" id="MobiDB-lite"/>
    </source>
</evidence>
<dbReference type="SMART" id="SM00320">
    <property type="entry name" value="WD40"/>
    <property type="match status" value="2"/>
</dbReference>
<dbReference type="AlphaFoldDB" id="A0A8H8DIG1"/>
<feature type="region of interest" description="Disordered" evidence="3">
    <location>
        <begin position="276"/>
        <end position="297"/>
    </location>
</feature>
<keyword evidence="2" id="KW-0677">Repeat</keyword>
<dbReference type="GO" id="GO:0045944">
    <property type="term" value="P:positive regulation of transcription by RNA polymerase II"/>
    <property type="evidence" value="ECO:0007669"/>
    <property type="project" value="TreeGrafter"/>
</dbReference>
<feature type="non-terminal residue" evidence="4">
    <location>
        <position position="397"/>
    </location>
</feature>
<feature type="compositionally biased region" description="Polar residues" evidence="3">
    <location>
        <begin position="284"/>
        <end position="295"/>
    </location>
</feature>
<dbReference type="InterPro" id="IPR001680">
    <property type="entry name" value="WD40_rpt"/>
</dbReference>
<dbReference type="GO" id="GO:0080008">
    <property type="term" value="C:Cul4-RING E3 ubiquitin ligase complex"/>
    <property type="evidence" value="ECO:0007669"/>
    <property type="project" value="TreeGrafter"/>
</dbReference>
<dbReference type="EMBL" id="JAEFCI010007483">
    <property type="protein sequence ID" value="KAG5459037.1"/>
    <property type="molecule type" value="Genomic_DNA"/>
</dbReference>
<dbReference type="InterPro" id="IPR036322">
    <property type="entry name" value="WD40_repeat_dom_sf"/>
</dbReference>
<organism evidence="4 5">
    <name type="scientific">Olpidium bornovanus</name>
    <dbReference type="NCBI Taxonomy" id="278681"/>
    <lineage>
        <taxon>Eukaryota</taxon>
        <taxon>Fungi</taxon>
        <taxon>Fungi incertae sedis</taxon>
        <taxon>Olpidiomycota</taxon>
        <taxon>Olpidiomycotina</taxon>
        <taxon>Olpidiomycetes</taxon>
        <taxon>Olpidiales</taxon>
        <taxon>Olpidiaceae</taxon>
        <taxon>Olpidium</taxon>
    </lineage>
</organism>
<evidence type="ECO:0000313" key="5">
    <source>
        <dbReference type="Proteomes" id="UP000673691"/>
    </source>
</evidence>
<dbReference type="GO" id="GO:0005737">
    <property type="term" value="C:cytoplasm"/>
    <property type="evidence" value="ECO:0007669"/>
    <property type="project" value="TreeGrafter"/>
</dbReference>
<sequence length="397" mass="43026">MAPSLPLVAALDSRAVDPRPGASLSLRARRIQRSPYFSRRFSLDRKLQGHDGCVNTVVMLPSGIPASPFPSFFPSASVALISGSAGSGHMTNIFSAKWLSNTDERHVISCSADGVVRFTNLDDFVHKSALQSWTPGNPFRCHAGMTYEVTPEPADPHVFFGTVPFSRRDQGALSDGTVNSYDLREKSWCDCRGDCRRHVLIDVGRGSRRRRTRRFAFLNANPEVGVTAISVRPDFPAHLALACADDTVAVYDRRFPGRSPRGSSHSSRPQMIYSFIPNSMRPEPNSSPASPSVAGNRNRAAVRHRIPHKITSLKYDPCGGGDLLVSYSREKLFLIRPCGLDGGSHRPGARGGVGVGGGGYRLKRANRSSESSSSFGGLDGAATRKKVARRDSGETST</sequence>